<evidence type="ECO:0000259" key="5">
    <source>
        <dbReference type="PROSITE" id="PS50235"/>
    </source>
</evidence>
<evidence type="ECO:0000256" key="2">
    <source>
        <dbReference type="ARBA" id="ARBA00022771"/>
    </source>
</evidence>
<reference evidence="7 8" key="1">
    <citation type="submission" date="2019-01" db="EMBL/GenBank/DDBJ databases">
        <title>Draft Genome Sequencing of Zygosaccharomyces mellis Ca-7.</title>
        <authorList>
            <person name="Shiwa Y."/>
            <person name="Kanesaki Y."/>
            <person name="Ishige T."/>
            <person name="Mura K."/>
            <person name="Hori T."/>
            <person name="Tamura T."/>
        </authorList>
    </citation>
    <scope>NUCLEOTIDE SEQUENCE [LARGE SCALE GENOMIC DNA]</scope>
    <source>
        <strain evidence="7 8">Ca-7</strain>
    </source>
</reference>
<dbReference type="PROSITE" id="PS50271">
    <property type="entry name" value="ZF_UBP"/>
    <property type="match status" value="1"/>
</dbReference>
<proteinExistence type="predicted"/>
<evidence type="ECO:0008006" key="9">
    <source>
        <dbReference type="Google" id="ProtNLM"/>
    </source>
</evidence>
<sequence length="460" mass="53657">MGSFAERRNDNSMSSVRKRAKYDEPSYAFLETIDERKLDFDFEKRCSITLSLLNCYCCLVCGKYLRGRRENTPAFLHSVNEDHHVFINFNSLKVYLLPDDVEVEDKGKIQVLVRIRNAIRPFFTKEEINNSPHACFDLNNQEYTNGFIGFNNSASGNDSLNVILLLLSHIIPLRDYFLLQDYLKEHEIVQRLGIIVRKLWSPRLFKPYISSEEFLAYVSVVDPKISSKVSDPRQIFIWLINNLVKKSSSLRRILGDTFQGNVQVATIPIKPVLDLNGDVVKFQRETSHENHVTVPFWSLSLDLPPTPLFKDSHNANDLPQVKIEDLLKKYNGSQEQQFAQGFKKYKLTRLPKYLILHFNRFDRKNTLPVKSRNQTLVQFSQRMEFLGSKYTLVANVVHDTIGTTAFDDDDKSIWRIQLFNSTKRQWVELGGTINRLKERELLFLQETYMQAWVRDDPTKE</sequence>
<dbReference type="Proteomes" id="UP000301737">
    <property type="component" value="Unassembled WGS sequence"/>
</dbReference>
<dbReference type="InterPro" id="IPR013083">
    <property type="entry name" value="Znf_RING/FYVE/PHD"/>
</dbReference>
<evidence type="ECO:0000313" key="8">
    <source>
        <dbReference type="Proteomes" id="UP000301737"/>
    </source>
</evidence>
<dbReference type="SMART" id="SM00290">
    <property type="entry name" value="ZnF_UBP"/>
    <property type="match status" value="1"/>
</dbReference>
<dbReference type="InterPro" id="IPR050185">
    <property type="entry name" value="Ub_carboxyl-term_hydrolase"/>
</dbReference>
<dbReference type="GO" id="GO:0016579">
    <property type="term" value="P:protein deubiquitination"/>
    <property type="evidence" value="ECO:0007669"/>
    <property type="project" value="InterPro"/>
</dbReference>
<feature type="domain" description="USP" evidence="5">
    <location>
        <begin position="148"/>
        <end position="455"/>
    </location>
</feature>
<dbReference type="InterPro" id="IPR028889">
    <property type="entry name" value="USP"/>
</dbReference>
<dbReference type="PANTHER" id="PTHR21646:SF16">
    <property type="entry name" value="U4_U6.U5 TRI-SNRNP-ASSOCIATED PROTEIN 2"/>
    <property type="match status" value="1"/>
</dbReference>
<evidence type="ECO:0000256" key="1">
    <source>
        <dbReference type="ARBA" id="ARBA00022723"/>
    </source>
</evidence>
<dbReference type="SUPFAM" id="SSF57850">
    <property type="entry name" value="RING/U-box"/>
    <property type="match status" value="1"/>
</dbReference>
<evidence type="ECO:0000256" key="3">
    <source>
        <dbReference type="ARBA" id="ARBA00022833"/>
    </source>
</evidence>
<dbReference type="InterPro" id="IPR038765">
    <property type="entry name" value="Papain-like_cys_pep_sf"/>
</dbReference>
<dbReference type="Gene3D" id="3.90.70.10">
    <property type="entry name" value="Cysteine proteinases"/>
    <property type="match status" value="1"/>
</dbReference>
<dbReference type="InterPro" id="IPR001607">
    <property type="entry name" value="Znf_UBP"/>
</dbReference>
<keyword evidence="8" id="KW-1185">Reference proteome</keyword>
<dbReference type="EMBL" id="BIMX01000015">
    <property type="protein sequence ID" value="GCF00045.1"/>
    <property type="molecule type" value="Genomic_DNA"/>
</dbReference>
<keyword evidence="2 4" id="KW-0863">Zinc-finger</keyword>
<dbReference type="Gene3D" id="3.30.40.10">
    <property type="entry name" value="Zinc/RING finger domain, C3HC4 (zinc finger)"/>
    <property type="match status" value="1"/>
</dbReference>
<dbReference type="InterPro" id="IPR001394">
    <property type="entry name" value="Peptidase_C19_UCH"/>
</dbReference>
<dbReference type="AlphaFoldDB" id="A0A4C2E7A7"/>
<keyword evidence="3" id="KW-0862">Zinc</keyword>
<accession>A0A4C2E7A7</accession>
<gene>
    <name evidence="7" type="ORF">ZYGM_000971</name>
</gene>
<name>A0A4C2E7A7_9SACH</name>
<protein>
    <recommendedName>
        <fullName evidence="9">U4/U6.U5 tri-snRNP-associated protein 2</fullName>
    </recommendedName>
</protein>
<evidence type="ECO:0000313" key="7">
    <source>
        <dbReference type="EMBL" id="GCF00045.1"/>
    </source>
</evidence>
<dbReference type="OrthoDB" id="10263353at2759"/>
<dbReference type="PANTHER" id="PTHR21646">
    <property type="entry name" value="UBIQUITIN CARBOXYL-TERMINAL HYDROLASE"/>
    <property type="match status" value="1"/>
</dbReference>
<dbReference type="GO" id="GO:0004843">
    <property type="term" value="F:cysteine-type deubiquitinase activity"/>
    <property type="evidence" value="ECO:0007669"/>
    <property type="project" value="InterPro"/>
</dbReference>
<dbReference type="Pfam" id="PF00443">
    <property type="entry name" value="UCH"/>
    <property type="match status" value="1"/>
</dbReference>
<feature type="domain" description="UBP-type" evidence="6">
    <location>
        <begin position="25"/>
        <end position="126"/>
    </location>
</feature>
<evidence type="ECO:0000259" key="6">
    <source>
        <dbReference type="PROSITE" id="PS50271"/>
    </source>
</evidence>
<dbReference type="SUPFAM" id="SSF54001">
    <property type="entry name" value="Cysteine proteinases"/>
    <property type="match status" value="1"/>
</dbReference>
<evidence type="ECO:0000256" key="4">
    <source>
        <dbReference type="PROSITE-ProRule" id="PRU00502"/>
    </source>
</evidence>
<comment type="caution">
    <text evidence="7">The sequence shown here is derived from an EMBL/GenBank/DDBJ whole genome shotgun (WGS) entry which is preliminary data.</text>
</comment>
<organism evidence="7 8">
    <name type="scientific">Zygosaccharomyces mellis</name>
    <dbReference type="NCBI Taxonomy" id="42258"/>
    <lineage>
        <taxon>Eukaryota</taxon>
        <taxon>Fungi</taxon>
        <taxon>Dikarya</taxon>
        <taxon>Ascomycota</taxon>
        <taxon>Saccharomycotina</taxon>
        <taxon>Saccharomycetes</taxon>
        <taxon>Saccharomycetales</taxon>
        <taxon>Saccharomycetaceae</taxon>
        <taxon>Zygosaccharomyces</taxon>
    </lineage>
</organism>
<keyword evidence="1" id="KW-0479">Metal-binding</keyword>
<dbReference type="Pfam" id="PF02148">
    <property type="entry name" value="zf-UBP"/>
    <property type="match status" value="1"/>
</dbReference>
<dbReference type="PROSITE" id="PS50235">
    <property type="entry name" value="USP_3"/>
    <property type="match status" value="1"/>
</dbReference>
<dbReference type="GO" id="GO:0008270">
    <property type="term" value="F:zinc ion binding"/>
    <property type="evidence" value="ECO:0007669"/>
    <property type="project" value="UniProtKB-KW"/>
</dbReference>